<dbReference type="EMBL" id="QXCT01000002">
    <property type="protein sequence ID" value="MDW9253785.1"/>
    <property type="molecule type" value="Genomic_DNA"/>
</dbReference>
<protein>
    <submittedName>
        <fullName evidence="1">Uncharacterized protein</fullName>
    </submittedName>
</protein>
<sequence length="68" mass="7823">MAYRLRFDLLGLFPGSRRETRRLYRESRPTGILTQKPNVESPMPARAAGWHRRGAGIAFRDRTAAIPR</sequence>
<reference evidence="1" key="1">
    <citation type="submission" date="2018-08" db="EMBL/GenBank/DDBJ databases">
        <title>Identification of Burkholderia cepacia strains that express a Burkholderia pseudomallei-like capsular polysaccharide.</title>
        <authorList>
            <person name="Burtnick M.N."/>
            <person name="Vongsouvath M."/>
            <person name="Newton P."/>
            <person name="Wuthiekanun V."/>
            <person name="Limmathurotsakul D."/>
            <person name="Brett P.J."/>
            <person name="Chantratita N."/>
            <person name="Dance D.A."/>
        </authorList>
    </citation>
    <scope>NUCLEOTIDE SEQUENCE</scope>
    <source>
        <strain evidence="1">SBXCC001</strain>
    </source>
</reference>
<dbReference type="Proteomes" id="UP001272137">
    <property type="component" value="Unassembled WGS sequence"/>
</dbReference>
<name>A0AAW9CSV8_BURTH</name>
<gene>
    <name evidence="1" type="ORF">C7S16_0397</name>
</gene>
<proteinExistence type="predicted"/>
<dbReference type="AlphaFoldDB" id="A0AAW9CSV8"/>
<accession>A0AAW9CSV8</accession>
<evidence type="ECO:0000313" key="1">
    <source>
        <dbReference type="EMBL" id="MDW9253785.1"/>
    </source>
</evidence>
<comment type="caution">
    <text evidence="1">The sequence shown here is derived from an EMBL/GenBank/DDBJ whole genome shotgun (WGS) entry which is preliminary data.</text>
</comment>
<organism evidence="1 2">
    <name type="scientific">Burkholderia thailandensis</name>
    <dbReference type="NCBI Taxonomy" id="57975"/>
    <lineage>
        <taxon>Bacteria</taxon>
        <taxon>Pseudomonadati</taxon>
        <taxon>Pseudomonadota</taxon>
        <taxon>Betaproteobacteria</taxon>
        <taxon>Burkholderiales</taxon>
        <taxon>Burkholderiaceae</taxon>
        <taxon>Burkholderia</taxon>
        <taxon>pseudomallei group</taxon>
    </lineage>
</organism>
<evidence type="ECO:0000313" key="2">
    <source>
        <dbReference type="Proteomes" id="UP001272137"/>
    </source>
</evidence>